<feature type="region of interest" description="Disordered" evidence="1">
    <location>
        <begin position="1"/>
        <end position="81"/>
    </location>
</feature>
<comment type="caution">
    <text evidence="2">The sequence shown here is derived from an EMBL/GenBank/DDBJ whole genome shotgun (WGS) entry which is preliminary data.</text>
</comment>
<evidence type="ECO:0000313" key="2">
    <source>
        <dbReference type="EMBL" id="GGQ60941.1"/>
    </source>
</evidence>
<protein>
    <submittedName>
        <fullName evidence="2">Uncharacterized protein</fullName>
    </submittedName>
</protein>
<evidence type="ECO:0000313" key="3">
    <source>
        <dbReference type="Proteomes" id="UP000620156"/>
    </source>
</evidence>
<organism evidence="2 3">
    <name type="scientific">Streptomyces ruber</name>
    <dbReference type="NCBI Taxonomy" id="83378"/>
    <lineage>
        <taxon>Bacteria</taxon>
        <taxon>Bacillati</taxon>
        <taxon>Actinomycetota</taxon>
        <taxon>Actinomycetes</taxon>
        <taxon>Kitasatosporales</taxon>
        <taxon>Streptomycetaceae</taxon>
        <taxon>Streptomyces</taxon>
    </lineage>
</organism>
<proteinExistence type="predicted"/>
<dbReference type="EMBL" id="BMQK01000006">
    <property type="protein sequence ID" value="GGQ60941.1"/>
    <property type="molecule type" value="Genomic_DNA"/>
</dbReference>
<gene>
    <name evidence="2" type="ORF">GCM10010145_33840</name>
</gene>
<reference evidence="2" key="1">
    <citation type="journal article" date="2014" name="Int. J. Syst. Evol. Microbiol.">
        <title>Complete genome sequence of Corynebacterium casei LMG S-19264T (=DSM 44701T), isolated from a smear-ripened cheese.</title>
        <authorList>
            <consortium name="US DOE Joint Genome Institute (JGI-PGF)"/>
            <person name="Walter F."/>
            <person name="Albersmeier A."/>
            <person name="Kalinowski J."/>
            <person name="Ruckert C."/>
        </authorList>
    </citation>
    <scope>NUCLEOTIDE SEQUENCE</scope>
    <source>
        <strain evidence="2">JCM 3131</strain>
    </source>
</reference>
<accession>A0A918BFA0</accession>
<feature type="compositionally biased region" description="Polar residues" evidence="1">
    <location>
        <begin position="1"/>
        <end position="22"/>
    </location>
</feature>
<evidence type="ECO:0000256" key="1">
    <source>
        <dbReference type="SAM" id="MobiDB-lite"/>
    </source>
</evidence>
<feature type="compositionally biased region" description="Basic residues" evidence="1">
    <location>
        <begin position="53"/>
        <end position="64"/>
    </location>
</feature>
<keyword evidence="3" id="KW-1185">Reference proteome</keyword>
<reference evidence="2" key="2">
    <citation type="submission" date="2020-09" db="EMBL/GenBank/DDBJ databases">
        <authorList>
            <person name="Sun Q."/>
            <person name="Ohkuma M."/>
        </authorList>
    </citation>
    <scope>NUCLEOTIDE SEQUENCE</scope>
    <source>
        <strain evidence="2">JCM 3131</strain>
    </source>
</reference>
<dbReference type="AlphaFoldDB" id="A0A918BFA0"/>
<dbReference type="Proteomes" id="UP000620156">
    <property type="component" value="Unassembled WGS sequence"/>
</dbReference>
<name>A0A918BFA0_9ACTN</name>
<sequence>MTANTAHSHSGTSYTSAPSQARVTGGRCLVSVTTAGGDRASRRRGPYDDRRGTGRGRGRGRRARPASPRGGDDHRVTADSEECVAGNPFLVGQQMTDAT</sequence>